<reference evidence="2 3" key="1">
    <citation type="submission" date="2016-04" db="EMBL/GenBank/DDBJ databases">
        <title>Genome analyses suggest a sexual origin of heterokaryosis in a supposedly ancient asexual fungus.</title>
        <authorList>
            <person name="Ropars J."/>
            <person name="Sedzielewska K."/>
            <person name="Noel J."/>
            <person name="Charron P."/>
            <person name="Farinelli L."/>
            <person name="Marton T."/>
            <person name="Kruger M."/>
            <person name="Pelin A."/>
            <person name="Brachmann A."/>
            <person name="Corradi N."/>
        </authorList>
    </citation>
    <scope>NUCLEOTIDE SEQUENCE [LARGE SCALE GENOMIC DNA]</scope>
    <source>
        <strain evidence="2 3">C2</strain>
    </source>
</reference>
<dbReference type="EMBL" id="LLXL01003679">
    <property type="protein sequence ID" value="PKK58320.1"/>
    <property type="molecule type" value="Genomic_DNA"/>
</dbReference>
<reference evidence="2 3" key="2">
    <citation type="submission" date="2017-10" db="EMBL/GenBank/DDBJ databases">
        <title>Extensive intraspecific genome diversity in a model arbuscular mycorrhizal fungus.</title>
        <authorList>
            <person name="Chen E.C.H."/>
            <person name="Morin E."/>
            <person name="Baudet D."/>
            <person name="Noel J."/>
            <person name="Ndikumana S."/>
            <person name="Charron P."/>
            <person name="St-Onge C."/>
            <person name="Giorgi J."/>
            <person name="Grigoriev I.V."/>
            <person name="Roux C."/>
            <person name="Martin F.M."/>
            <person name="Corradi N."/>
        </authorList>
    </citation>
    <scope>NUCLEOTIDE SEQUENCE [LARGE SCALE GENOMIC DNA]</scope>
    <source>
        <strain evidence="2 3">C2</strain>
    </source>
</reference>
<gene>
    <name evidence="2" type="ORF">RhiirC2_796506</name>
</gene>
<organism evidence="2 3">
    <name type="scientific">Rhizophagus irregularis</name>
    <dbReference type="NCBI Taxonomy" id="588596"/>
    <lineage>
        <taxon>Eukaryota</taxon>
        <taxon>Fungi</taxon>
        <taxon>Fungi incertae sedis</taxon>
        <taxon>Mucoromycota</taxon>
        <taxon>Glomeromycotina</taxon>
        <taxon>Glomeromycetes</taxon>
        <taxon>Glomerales</taxon>
        <taxon>Glomeraceae</taxon>
        <taxon>Rhizophagus</taxon>
    </lineage>
</organism>
<name>A0A2N1M9L6_9GLOM</name>
<accession>A0A2N1M9L6</accession>
<protein>
    <submittedName>
        <fullName evidence="2">Uncharacterized protein</fullName>
    </submittedName>
</protein>
<sequence>MGIKVMTEIGIKVKVMIKINMGVEVMIKIGIEVKVMIKIGIEIEMMTKFTENNMGKLAGAKEMMRNRGNDIENEKETNGKKRKQKDYEKKEIMISIILVKENN</sequence>
<feature type="region of interest" description="Disordered" evidence="1">
    <location>
        <begin position="66"/>
        <end position="86"/>
    </location>
</feature>
<evidence type="ECO:0000256" key="1">
    <source>
        <dbReference type="SAM" id="MobiDB-lite"/>
    </source>
</evidence>
<evidence type="ECO:0000313" key="2">
    <source>
        <dbReference type="EMBL" id="PKK58320.1"/>
    </source>
</evidence>
<comment type="caution">
    <text evidence="2">The sequence shown here is derived from an EMBL/GenBank/DDBJ whole genome shotgun (WGS) entry which is preliminary data.</text>
</comment>
<evidence type="ECO:0000313" key="3">
    <source>
        <dbReference type="Proteomes" id="UP000233469"/>
    </source>
</evidence>
<dbReference type="Proteomes" id="UP000233469">
    <property type="component" value="Unassembled WGS sequence"/>
</dbReference>
<dbReference type="AlphaFoldDB" id="A0A2N1M9L6"/>
<proteinExistence type="predicted"/>